<gene>
    <name evidence="1" type="ORF">J2Z31_002773</name>
</gene>
<comment type="caution">
    <text evidence="1">The sequence shown here is derived from an EMBL/GenBank/DDBJ whole genome shotgun (WGS) entry which is preliminary data.</text>
</comment>
<sequence length="159" mass="16918">MSQEGFSERGFLAAVQTLSTGATLRTADVVAQRISGEHTSLAPVSDVQKLTFTGLRKISPQADPENLPISLPPASEKAPALLDRLVSLFKLESDHGPQPSAVRFAKASEQVEQAATGVHTLTQSIDRLQASQQFATGMTLLSSLTQSVMSSSKRLTQGQ</sequence>
<organism evidence="1 2">
    <name type="scientific">Sinorhizobium kostiense</name>
    <dbReference type="NCBI Taxonomy" id="76747"/>
    <lineage>
        <taxon>Bacteria</taxon>
        <taxon>Pseudomonadati</taxon>
        <taxon>Pseudomonadota</taxon>
        <taxon>Alphaproteobacteria</taxon>
        <taxon>Hyphomicrobiales</taxon>
        <taxon>Rhizobiaceae</taxon>
        <taxon>Sinorhizobium/Ensifer group</taxon>
        <taxon>Sinorhizobium</taxon>
    </lineage>
</organism>
<dbReference type="EMBL" id="JAGILA010000003">
    <property type="protein sequence ID" value="MBP2236259.1"/>
    <property type="molecule type" value="Genomic_DNA"/>
</dbReference>
<keyword evidence="2" id="KW-1185">Reference proteome</keyword>
<evidence type="ECO:0000313" key="1">
    <source>
        <dbReference type="EMBL" id="MBP2236259.1"/>
    </source>
</evidence>
<name>A0ABS4R038_9HYPH</name>
<dbReference type="RefSeq" id="WP_028002609.1">
    <property type="nucleotide sequence ID" value="NZ_JAGILA010000003.1"/>
</dbReference>
<protein>
    <submittedName>
        <fullName evidence="1">Uncharacterized protein</fullName>
    </submittedName>
</protein>
<reference evidence="1 2" key="1">
    <citation type="submission" date="2021-03" db="EMBL/GenBank/DDBJ databases">
        <title>Genomic Encyclopedia of Type Strains, Phase IV (KMG-IV): sequencing the most valuable type-strain genomes for metagenomic binning, comparative biology and taxonomic classification.</title>
        <authorList>
            <person name="Goeker M."/>
        </authorList>
    </citation>
    <scope>NUCLEOTIDE SEQUENCE [LARGE SCALE GENOMIC DNA]</scope>
    <source>
        <strain evidence="1 2">DSM 13372</strain>
    </source>
</reference>
<evidence type="ECO:0000313" key="2">
    <source>
        <dbReference type="Proteomes" id="UP000730739"/>
    </source>
</evidence>
<accession>A0ABS4R038</accession>
<proteinExistence type="predicted"/>
<dbReference type="Proteomes" id="UP000730739">
    <property type="component" value="Unassembled WGS sequence"/>
</dbReference>